<dbReference type="Proteomes" id="UP001140206">
    <property type="component" value="Chromosome 3"/>
</dbReference>
<dbReference type="InterPro" id="IPR057196">
    <property type="entry name" value="DUF7874"/>
</dbReference>
<sequence length="166" mass="18770">MGLSLSLLSKLGIPGVSSMYTDQIYDRFFKGKNIKEFQEFHTAFIDLCKSFNDVMPGKHFGAPTIEKVEDFYERWKKITDEKERREQLITFVKDEVKEYKTDDNAVIMAGLIVPAAAVMVKNTAQNVPPVKQFKLHLVPNFVFVPTITMLALAGVQLVQAGKKSHS</sequence>
<gene>
    <name evidence="1" type="ORF">LUZ62_054914</name>
</gene>
<dbReference type="EMBL" id="JAMFTS010000003">
    <property type="protein sequence ID" value="KAJ4770657.1"/>
    <property type="molecule type" value="Genomic_DNA"/>
</dbReference>
<comment type="caution">
    <text evidence="1">The sequence shown here is derived from an EMBL/GenBank/DDBJ whole genome shotgun (WGS) entry which is preliminary data.</text>
</comment>
<dbReference type="AlphaFoldDB" id="A0AAV8DWP2"/>
<dbReference type="PANTHER" id="PTHR37754:SF1">
    <property type="entry name" value="CALCIUM ION-BINDING PROTEIN"/>
    <property type="match status" value="1"/>
</dbReference>
<proteinExistence type="predicted"/>
<dbReference type="PANTHER" id="PTHR37754">
    <property type="entry name" value="CALCIUM ION-BINDING PROTEIN"/>
    <property type="match status" value="1"/>
</dbReference>
<dbReference type="Pfam" id="PF25284">
    <property type="entry name" value="DUF7874"/>
    <property type="match status" value="1"/>
</dbReference>
<reference evidence="1" key="1">
    <citation type="submission" date="2022-08" db="EMBL/GenBank/DDBJ databases">
        <authorList>
            <person name="Marques A."/>
        </authorList>
    </citation>
    <scope>NUCLEOTIDE SEQUENCE</scope>
    <source>
        <strain evidence="1">RhyPub2mFocal</strain>
        <tissue evidence="1">Leaves</tissue>
    </source>
</reference>
<accession>A0AAV8DWP2</accession>
<organism evidence="1 2">
    <name type="scientific">Rhynchospora pubera</name>
    <dbReference type="NCBI Taxonomy" id="906938"/>
    <lineage>
        <taxon>Eukaryota</taxon>
        <taxon>Viridiplantae</taxon>
        <taxon>Streptophyta</taxon>
        <taxon>Embryophyta</taxon>
        <taxon>Tracheophyta</taxon>
        <taxon>Spermatophyta</taxon>
        <taxon>Magnoliopsida</taxon>
        <taxon>Liliopsida</taxon>
        <taxon>Poales</taxon>
        <taxon>Cyperaceae</taxon>
        <taxon>Cyperoideae</taxon>
        <taxon>Rhynchosporeae</taxon>
        <taxon>Rhynchospora</taxon>
    </lineage>
</organism>
<evidence type="ECO:0000313" key="2">
    <source>
        <dbReference type="Proteomes" id="UP001140206"/>
    </source>
</evidence>
<protein>
    <submittedName>
        <fullName evidence="1">Calcium ion-binding protein</fullName>
    </submittedName>
</protein>
<name>A0AAV8DWP2_9POAL</name>
<keyword evidence="2" id="KW-1185">Reference proteome</keyword>
<evidence type="ECO:0000313" key="1">
    <source>
        <dbReference type="EMBL" id="KAJ4770657.1"/>
    </source>
</evidence>